<keyword evidence="1" id="KW-0548">Nucleotidyltransferase</keyword>
<dbReference type="InterPro" id="IPR007855">
    <property type="entry name" value="RDRP"/>
</dbReference>
<dbReference type="InterPro" id="IPR057596">
    <property type="entry name" value="RDRP_core"/>
</dbReference>
<comment type="catalytic activity">
    <reaction evidence="1">
        <text>RNA(n) + a ribonucleoside 5'-triphosphate = RNA(n+1) + diphosphate</text>
        <dbReference type="Rhea" id="RHEA:21248"/>
        <dbReference type="Rhea" id="RHEA-COMP:14527"/>
        <dbReference type="Rhea" id="RHEA-COMP:17342"/>
        <dbReference type="ChEBI" id="CHEBI:33019"/>
        <dbReference type="ChEBI" id="CHEBI:61557"/>
        <dbReference type="ChEBI" id="CHEBI:140395"/>
        <dbReference type="EC" id="2.7.7.48"/>
    </reaction>
</comment>
<comment type="similarity">
    <text evidence="1">Belongs to the RdRP family.</text>
</comment>
<dbReference type="PANTHER" id="PTHR23079:SF1">
    <property type="entry name" value="RNA-DEPENDENT RNA POLYMERASE 1"/>
    <property type="match status" value="1"/>
</dbReference>
<evidence type="ECO:0000256" key="1">
    <source>
        <dbReference type="RuleBase" id="RU363098"/>
    </source>
</evidence>
<keyword evidence="4" id="KW-1185">Reference proteome</keyword>
<keyword evidence="1" id="KW-0808">Transferase</keyword>
<organism evidence="3 4">
    <name type="scientific">Linum trigynum</name>
    <dbReference type="NCBI Taxonomy" id="586398"/>
    <lineage>
        <taxon>Eukaryota</taxon>
        <taxon>Viridiplantae</taxon>
        <taxon>Streptophyta</taxon>
        <taxon>Embryophyta</taxon>
        <taxon>Tracheophyta</taxon>
        <taxon>Spermatophyta</taxon>
        <taxon>Magnoliopsida</taxon>
        <taxon>eudicotyledons</taxon>
        <taxon>Gunneridae</taxon>
        <taxon>Pentapetalae</taxon>
        <taxon>rosids</taxon>
        <taxon>fabids</taxon>
        <taxon>Malpighiales</taxon>
        <taxon>Linaceae</taxon>
        <taxon>Linum</taxon>
    </lineage>
</organism>
<feature type="domain" description="RDRP core" evidence="2">
    <location>
        <begin position="7"/>
        <end position="215"/>
    </location>
</feature>
<proteinExistence type="inferred from homology"/>
<dbReference type="Proteomes" id="UP001497516">
    <property type="component" value="Chromosome 5"/>
</dbReference>
<evidence type="ECO:0000313" key="4">
    <source>
        <dbReference type="Proteomes" id="UP001497516"/>
    </source>
</evidence>
<keyword evidence="1" id="KW-0943">RNA-mediated gene silencing</keyword>
<dbReference type="GO" id="GO:0003968">
    <property type="term" value="F:RNA-directed RNA polymerase activity"/>
    <property type="evidence" value="ECO:0007669"/>
    <property type="project" value="UniProtKB-KW"/>
</dbReference>
<comment type="function">
    <text evidence="1">Probably involved in the RNA silencing pathway and required for the generation of small interfering RNAs (siRNAs).</text>
</comment>
<evidence type="ECO:0000259" key="2">
    <source>
        <dbReference type="Pfam" id="PF05183"/>
    </source>
</evidence>
<dbReference type="EMBL" id="OZ034818">
    <property type="protein sequence ID" value="CAL1390203.1"/>
    <property type="molecule type" value="Genomic_DNA"/>
</dbReference>
<dbReference type="AlphaFoldDB" id="A0AAV2EX55"/>
<accession>A0AAV2EX55</accession>
<dbReference type="PANTHER" id="PTHR23079">
    <property type="entry name" value="RNA-DEPENDENT RNA POLYMERASE"/>
    <property type="match status" value="1"/>
</dbReference>
<keyword evidence="1" id="KW-0694">RNA-binding</keyword>
<protein>
    <recommendedName>
        <fullName evidence="1">RNA-dependent RNA polymerase</fullName>
        <ecNumber evidence="1">2.7.7.48</ecNumber>
    </recommendedName>
</protein>
<dbReference type="GO" id="GO:0003723">
    <property type="term" value="F:RNA binding"/>
    <property type="evidence" value="ECO:0007669"/>
    <property type="project" value="UniProtKB-KW"/>
</dbReference>
<dbReference type="GO" id="GO:0031380">
    <property type="term" value="C:nuclear RNA-directed RNA polymerase complex"/>
    <property type="evidence" value="ECO:0007669"/>
    <property type="project" value="TreeGrafter"/>
</dbReference>
<dbReference type="GO" id="GO:0030422">
    <property type="term" value="P:siRNA processing"/>
    <property type="evidence" value="ECO:0007669"/>
    <property type="project" value="TreeGrafter"/>
</dbReference>
<evidence type="ECO:0000313" key="3">
    <source>
        <dbReference type="EMBL" id="CAL1390203.1"/>
    </source>
</evidence>
<gene>
    <name evidence="3" type="ORF">LTRI10_LOCUS31009</name>
</gene>
<dbReference type="EC" id="2.7.7.48" evidence="1"/>
<name>A0AAV2EX55_9ROSI</name>
<reference evidence="3 4" key="1">
    <citation type="submission" date="2024-04" db="EMBL/GenBank/DDBJ databases">
        <authorList>
            <person name="Fracassetti M."/>
        </authorList>
    </citation>
    <scope>NUCLEOTIDE SEQUENCE [LARGE SCALE GENOMIC DNA]</scope>
</reference>
<dbReference type="Pfam" id="PF05183">
    <property type="entry name" value="RdRP"/>
    <property type="match status" value="1"/>
</dbReference>
<sequence length="220" mass="24483">MFARRGDISADFIRAWMGNFNVIRNVAKFATRLGQSLASSIETSEVGMDEVEIIPDIESPEDDEIRYVFSDGIGKIVSQEFAVEVAQKCGCPPSTSAFQIRYAGFKGVVAVDPGSKKKKKLSLRNSMKKLESTHTRLDVLAGLQQYHGAFLNRQLITLLSSLSIEDRTTFLRRSNRQILDTIDATLTDRSRALEAVQLMPVGETTTMVHEMLQLNLPTTP</sequence>
<keyword evidence="1" id="KW-0696">RNA-directed RNA polymerase</keyword>